<dbReference type="EMBL" id="KV454289">
    <property type="protein sequence ID" value="ODQ76222.1"/>
    <property type="molecule type" value="Genomic_DNA"/>
</dbReference>
<dbReference type="STRING" id="675824.A0A1E3QGL1"/>
<feature type="compositionally biased region" description="Basic and acidic residues" evidence="1">
    <location>
        <begin position="2454"/>
        <end position="2465"/>
    </location>
</feature>
<protein>
    <recommendedName>
        <fullName evidence="7">Elongation factor 2</fullName>
    </recommendedName>
</protein>
<keyword evidence="6" id="KW-1185">Reference proteome</keyword>
<feature type="transmembrane region" description="Helical" evidence="2">
    <location>
        <begin position="20"/>
        <end position="40"/>
    </location>
</feature>
<feature type="domain" description="Csf1 C-terminal region" evidence="4">
    <location>
        <begin position="2549"/>
        <end position="3177"/>
    </location>
</feature>
<evidence type="ECO:0000256" key="2">
    <source>
        <dbReference type="SAM" id="Phobius"/>
    </source>
</evidence>
<evidence type="ECO:0000313" key="6">
    <source>
        <dbReference type="Proteomes" id="UP000094385"/>
    </source>
</evidence>
<dbReference type="Proteomes" id="UP000094385">
    <property type="component" value="Unassembled WGS sequence"/>
</dbReference>
<keyword evidence="2" id="KW-0812">Transmembrane</keyword>
<evidence type="ECO:0000259" key="3">
    <source>
        <dbReference type="Pfam" id="PF21678"/>
    </source>
</evidence>
<keyword evidence="2" id="KW-1133">Transmembrane helix</keyword>
<dbReference type="Pfam" id="PF25038">
    <property type="entry name" value="Csf1_C"/>
    <property type="match status" value="1"/>
</dbReference>
<feature type="domain" description="Csf1 N-terminal" evidence="3">
    <location>
        <begin position="34"/>
        <end position="1148"/>
    </location>
</feature>
<dbReference type="PANTHER" id="PTHR32085:SF3">
    <property type="entry name" value="PROTEIN CSF1"/>
    <property type="match status" value="1"/>
</dbReference>
<organism evidence="5 6">
    <name type="scientific">Lipomyces starkeyi NRRL Y-11557</name>
    <dbReference type="NCBI Taxonomy" id="675824"/>
    <lineage>
        <taxon>Eukaryota</taxon>
        <taxon>Fungi</taxon>
        <taxon>Dikarya</taxon>
        <taxon>Ascomycota</taxon>
        <taxon>Saccharomycotina</taxon>
        <taxon>Lipomycetes</taxon>
        <taxon>Lipomycetales</taxon>
        <taxon>Lipomycetaceae</taxon>
        <taxon>Lipomyces</taxon>
    </lineage>
</organism>
<evidence type="ECO:0000259" key="4">
    <source>
        <dbReference type="Pfam" id="PF25038"/>
    </source>
</evidence>
<gene>
    <name evidence="5" type="ORF">LIPSTDRAFT_89424</name>
</gene>
<feature type="domain" description="Csf1 N-terminal" evidence="3">
    <location>
        <begin position="1269"/>
        <end position="1608"/>
    </location>
</feature>
<reference evidence="5 6" key="1">
    <citation type="journal article" date="2016" name="Proc. Natl. Acad. Sci. U.S.A.">
        <title>Comparative genomics of biotechnologically important yeasts.</title>
        <authorList>
            <person name="Riley R."/>
            <person name="Haridas S."/>
            <person name="Wolfe K.H."/>
            <person name="Lopes M.R."/>
            <person name="Hittinger C.T."/>
            <person name="Goeker M."/>
            <person name="Salamov A.A."/>
            <person name="Wisecaver J.H."/>
            <person name="Long T.M."/>
            <person name="Calvey C.H."/>
            <person name="Aerts A.L."/>
            <person name="Barry K.W."/>
            <person name="Choi C."/>
            <person name="Clum A."/>
            <person name="Coughlan A.Y."/>
            <person name="Deshpande S."/>
            <person name="Douglass A.P."/>
            <person name="Hanson S.J."/>
            <person name="Klenk H.-P."/>
            <person name="LaButti K.M."/>
            <person name="Lapidus A."/>
            <person name="Lindquist E.A."/>
            <person name="Lipzen A.M."/>
            <person name="Meier-Kolthoff J.P."/>
            <person name="Ohm R.A."/>
            <person name="Otillar R.P."/>
            <person name="Pangilinan J.L."/>
            <person name="Peng Y."/>
            <person name="Rokas A."/>
            <person name="Rosa C.A."/>
            <person name="Scheuner C."/>
            <person name="Sibirny A.A."/>
            <person name="Slot J.C."/>
            <person name="Stielow J.B."/>
            <person name="Sun H."/>
            <person name="Kurtzman C.P."/>
            <person name="Blackwell M."/>
            <person name="Grigoriev I.V."/>
            <person name="Jeffries T.W."/>
        </authorList>
    </citation>
    <scope>NUCLEOTIDE SEQUENCE [LARGE SCALE GENOMIC DNA]</scope>
    <source>
        <strain evidence="5 6">NRRL Y-11557</strain>
    </source>
</reference>
<feature type="compositionally biased region" description="Basic and acidic residues" evidence="1">
    <location>
        <begin position="174"/>
        <end position="186"/>
    </location>
</feature>
<evidence type="ECO:0000256" key="1">
    <source>
        <dbReference type="SAM" id="MobiDB-lite"/>
    </source>
</evidence>
<dbReference type="Pfam" id="PF21678">
    <property type="entry name" value="Csf1_N"/>
    <property type="match status" value="2"/>
</dbReference>
<sequence length="3177" mass="355286">MDSSSTFAAVPLHASRGFSWVFLVELIVTGIATIFVLFYFNRVIATIMSLSLRWYTWHRYHVFIDVRAIQVSILAGRIFFKDVRYIGSNESIFVVQGHFTWRYWLNRTRKSGLKLSDKLYDKNSVLPARFVLYMEGVEWFVYNRTPAYDAALHEYEVANGFGDNDLKENGAEVHPLDLNGRKRESASSESSLTARGASPGQNKTRQDASQVVSNGEGKASMILKFFPLEIKCDKGAMVVGNFRTPNIMIYHFASAAASVDAARSRSELDQYKMAFDFDFNRPSIQIRANMDYQGPSTDLNNYGSSNEKQENNRIDLSKTYERSKWRSFVDLFAFLHGRFPTSIHSQPGPDDAYSGQWHGLSRYLDDEEMDQVADSEQAEEYAKCTSVLDADEARLTFYYDVAGKVPMGISTPVENLEGADIGNGGQAPQWGIDVYLRGATIQYGPWADRQRVILQSMFFPVAKINCEPRENLQPGEDRVATEFKVYVEMDDSTILRVPIREPSRDAEFMRRKEEAGSANLTRSFGWIELKMSQLSTVTYVSALVPSKSGWLNWITADLNSLDMRSSINHDILWSAKSHKIRGDLTSPLQWNGLQTWIFDNDASSVEAFLLREHVTIFTDMISDFSSGPDTPYASFIPQKFLVKLSLSNFSLYLNVNDSNIISNPTDFDDNIFLDFRGAKLDANIVVPLDQISPIVNEVRFRLNAEVIDFLLHAPPWHTQASFLPSKNLGKAKDFELIGSYTFTESPRSLPIDTLSMDLSTGSISLIAYGFLIRYLIKVRENYFGDNIHFKTLDEFTRSAAATDYVKTGIKTYRYSSESILDGAPHATASRGEKEPSSGGDILRPVNSTDVLVSFRTNSGTLILPTNIYSAKSHLRLDMDLFDVDLRFTNYYMDLQINISPMQGNLLELPDDHILIVQRDEVAKVKPELFIDGISVFGHRMFGLPPSEPTYICNWDFDLGIVFTEGTPKLYEGITDALSVFLFTFSDKENALIVTEPPLYDATLLRMKMPSLRILVHNEKSTLELITDEISVTLNDLGTETYNSRIALKIPIISFLCRDRLQGAEASRVLAYLTTSLYVTNFDRKQNGKERLMLQQEHIRKHDHAFNRVPFFLMSELENDTTVDLDEKELAKIPITLPVPPMPPPLVVDRSVSLPWNDSTGKGARSIASSSGESLSSVIHHDLSKIMSRESSNERSYLDVYNATCKNSEAEQKINFTNTFMPPHSCVAAFRDLECVKNGYEREIYELDESMIQSDLTSMRPLDNSNTGYDSFVVEFRGGIDGFLSPFGAEAIVDVLDSISQPDVSSMLDGLQIDVLERLESNLMEVSLVTSARIVVPGLHIRYGIIENSLTDCSMVPDKISMGDHIDLEIKAVTLSIRASDESEKALPEQSIRRNPVHRVWSFCFNLFQMTVGLVRVDDELAEKRTTALELQIERIEAWNRGTEKTATSFKIRSAGFIAQNQDVKWIVHSLINTLEQVKPIREKAAMISFRKENRMKNLVYLIAVASNAYEISHDPAFLTRPAYVLRSSKSHIRANDSWKLMARLRHIYRELPADICTGLNNDLSVDDILPPTDAKEKSIRIMSDWRSWEMVDIGTSYIFAHVFDGERRIVEPVCSAISFFLDVETVTIYIANGTEQEDYLQLSYLTFSISSKSAQIQDPAKTMSFTSVLSGQQQRNVMQTNRVGTKNIFEVSAGCEEVRIITNWSSLSLIQDANSVLEGRASPTAVESVEPAPPTIATALINEGRLPREKPDIECHCVIAIKSFISVFNSKNFRVQASGHNIQTSMVGFSCNNDHTNAIPTTPPSSMLLRATAFELDLLGPNISGERRLLTLGIQRSDIWISVPTLANPAEIRSYVRVNELLFEMIENSIGLSVILRNVITYEVEQLSQLFPPKPRVNAQETISGVISQPVSSADPVPSDKVGITVDLRNYQLVLNVLPSLKYIIRGSAVQIISTPIVNGIRSVAFEAGEQVHEFRQRKKSRESMITSTKFPKVTTLIRIETVDKTTRAADVRINMHTVNFDASSFPTLASVLSGDVTKAELLRAQKEWIAAVKFLELHKPSREQSNVPVVHNLRLRGSLYIKGVMIKAEYSDSQIIMSIDDIKVEGSSATDGSIDNLVSRMSVFGDLPKISITVINTKFKRGRFQVLDTNLTLSCKTIDDKHGGMLFKHAVAVKNDTFRFEISPYSATLIVEILSQFEERLTNIELPEEIFHLTTKLKDVNSQIQADNPPEAQTWDGIFQALIRVQLENGSFHWVADDLDDATNGSFHMIVQSDIIRFVSKGEGIINMSICGFAVMAKEMNPQPKSAECSKILSESSSVIPEISIRASLKHNGSNRALGLAISSSEVHVKVIPSVVKVANAITSSVSKTANSVSQKIDNYKRRSAAHNETLTSTGNLDEAPTVLTKVVQRFFSSANVSADFAGATIELIGNTEAKYTEEPLLGRRAPTFTPKPDSEFGRQKQTQEETGPVATLRVPGVHMLMDYLSASRTQSICGEILIESSINKLDPRVMPVAMEMVKYLQDTMREPKEVPTSVVETTVELQKDVKSPVPASEVLGNIELNVSLRFGRQEFTLSCEPIAKVAANTVVDELYLTLNTFHKTSSTRFFSCAMRLLSMKASLQHIYSRESSAQIAIEELTVAALSSQKLSRDTGLSFVGKVNEVLLDLNIKQSHDLLLFQDIWSPDLTLAASHPKKTADQRAELLVQRYHRVASTNAFPWNVDFELTNLKGGLDLGQSLGKLAFGLDKGWLASRKSSDWEQNLTFGLCHFSSECKGRLGGELTVDNVRARSAIRWQVLDDGRIGVPLVQVSIGVEALNAKLYFDYRLFLIATGHAMHLTMFNQRGSAPDICDRLVCIADCNAVKVYITVLAPSNILAILNAISRLDQDRAASYQAVLRDSEGFKLTENVTLPEVAAPNTRDDKLVSIALRTELNLSIKTVIVNVFPSALSDSEVLRVEAMNAHATFGIDVESSKIRSNLELMLGQFLVALSPTKGFQEDLNLVTVENFVRHTGDAKGGIIMRVPAVSVSMKTWQHIGTMTTVEFIFRSIFEGRVDVGWNLGSINFIRDMWNTHVRSFQVRKAANADGTNYGSHLLESEELEKKIKDVELNKSYTYIPLEPPVIATPQLRDMGEATPPLEWIGLNRDRFPGLTHQAIIIPLQSMSRKVEMAYSNVLGKA</sequence>
<feature type="compositionally biased region" description="Polar residues" evidence="1">
    <location>
        <begin position="187"/>
        <end position="213"/>
    </location>
</feature>
<keyword evidence="2" id="KW-0472">Membrane</keyword>
<evidence type="ECO:0008006" key="7">
    <source>
        <dbReference type="Google" id="ProtNLM"/>
    </source>
</evidence>
<dbReference type="InterPro" id="IPR048636">
    <property type="entry name" value="Csf1_N"/>
</dbReference>
<dbReference type="InterPro" id="IPR029636">
    <property type="entry name" value="Csf1"/>
</dbReference>
<feature type="region of interest" description="Disordered" evidence="1">
    <location>
        <begin position="174"/>
        <end position="213"/>
    </location>
</feature>
<name>A0A1E3QGL1_LIPST</name>
<dbReference type="GO" id="GO:0016020">
    <property type="term" value="C:membrane"/>
    <property type="evidence" value="ECO:0007669"/>
    <property type="project" value="InterPro"/>
</dbReference>
<dbReference type="GO" id="GO:0006113">
    <property type="term" value="P:fermentation"/>
    <property type="evidence" value="ECO:0007669"/>
    <property type="project" value="InterPro"/>
</dbReference>
<feature type="region of interest" description="Disordered" evidence="1">
    <location>
        <begin position="2445"/>
        <end position="2468"/>
    </location>
</feature>
<evidence type="ECO:0000313" key="5">
    <source>
        <dbReference type="EMBL" id="ODQ76222.1"/>
    </source>
</evidence>
<dbReference type="InterPro" id="IPR056779">
    <property type="entry name" value="Csf1_C"/>
</dbReference>
<dbReference type="OrthoDB" id="10051416at2759"/>
<dbReference type="PANTHER" id="PTHR32085">
    <property type="entry name" value="PROTEIN CSF1"/>
    <property type="match status" value="1"/>
</dbReference>
<accession>A0A1E3QGL1</accession>
<proteinExistence type="predicted"/>